<dbReference type="PROSITE" id="PS50801">
    <property type="entry name" value="STAS"/>
    <property type="match status" value="1"/>
</dbReference>
<evidence type="ECO:0000256" key="6">
    <source>
        <dbReference type="RuleBase" id="RU003749"/>
    </source>
</evidence>
<dbReference type="InterPro" id="IPR036513">
    <property type="entry name" value="STAS_dom_sf"/>
</dbReference>
<dbReference type="InterPro" id="IPR014237">
    <property type="entry name" value="Anti-sigma_F_ant"/>
</dbReference>
<dbReference type="Pfam" id="PF01740">
    <property type="entry name" value="STAS"/>
    <property type="match status" value="1"/>
</dbReference>
<keyword evidence="4" id="KW-0597">Phosphoprotein</keyword>
<evidence type="ECO:0000256" key="1">
    <source>
        <dbReference type="ARBA" id="ARBA00001976"/>
    </source>
</evidence>
<dbReference type="CDD" id="cd07043">
    <property type="entry name" value="STAS_anti-anti-sigma_factors"/>
    <property type="match status" value="1"/>
</dbReference>
<dbReference type="InterPro" id="IPR003658">
    <property type="entry name" value="Anti-sigma_ant"/>
</dbReference>
<dbReference type="AlphaFoldDB" id="A0A1G9L0S6"/>
<dbReference type="STRING" id="146817.SAMN04488502_101186"/>
<comment type="similarity">
    <text evidence="2 6">Belongs to the anti-sigma-factor antagonist family.</text>
</comment>
<sequence>MKIVTLLKQGVLIVRVEGELDMHVADEFRKLVDDAIDSYGVKNVILNLQEVSFIDSSGLGVILGRYKRISHGGGKLAATNVQPQVTKIFELSGLLTIIKLYESENQALTQA</sequence>
<dbReference type="GO" id="GO:0043856">
    <property type="term" value="F:anti-sigma factor antagonist activity"/>
    <property type="evidence" value="ECO:0007669"/>
    <property type="project" value="InterPro"/>
</dbReference>
<dbReference type="GO" id="GO:0030435">
    <property type="term" value="P:sporulation resulting in formation of a cellular spore"/>
    <property type="evidence" value="ECO:0007669"/>
    <property type="project" value="UniProtKB-KW"/>
</dbReference>
<evidence type="ECO:0000313" key="9">
    <source>
        <dbReference type="Proteomes" id="UP000214880"/>
    </source>
</evidence>
<name>A0A1G9L0S6_9FIRM</name>
<dbReference type="InterPro" id="IPR002645">
    <property type="entry name" value="STAS_dom"/>
</dbReference>
<organism evidence="8 9">
    <name type="scientific">Dendrosporobacter quercicolus</name>
    <dbReference type="NCBI Taxonomy" id="146817"/>
    <lineage>
        <taxon>Bacteria</taxon>
        <taxon>Bacillati</taxon>
        <taxon>Bacillota</taxon>
        <taxon>Negativicutes</taxon>
        <taxon>Selenomonadales</taxon>
        <taxon>Sporomusaceae</taxon>
        <taxon>Dendrosporobacter</taxon>
    </lineage>
</organism>
<evidence type="ECO:0000256" key="3">
    <source>
        <dbReference type="ARBA" id="ARBA00020784"/>
    </source>
</evidence>
<evidence type="ECO:0000256" key="4">
    <source>
        <dbReference type="ARBA" id="ARBA00022553"/>
    </source>
</evidence>
<dbReference type="NCBIfam" id="TIGR00377">
    <property type="entry name" value="ant_ant_sig"/>
    <property type="match status" value="1"/>
</dbReference>
<feature type="domain" description="STAS" evidence="7">
    <location>
        <begin position="1"/>
        <end position="111"/>
    </location>
</feature>
<gene>
    <name evidence="8" type="ORF">SAMN04488502_101186</name>
</gene>
<dbReference type="OrthoDB" id="9796601at2"/>
<keyword evidence="9" id="KW-1185">Reference proteome</keyword>
<dbReference type="NCBIfam" id="TIGR02886">
    <property type="entry name" value="spore_II_AA"/>
    <property type="match status" value="1"/>
</dbReference>
<dbReference type="PANTHER" id="PTHR33495:SF2">
    <property type="entry name" value="ANTI-SIGMA FACTOR ANTAGONIST TM_1081-RELATED"/>
    <property type="match status" value="1"/>
</dbReference>
<accession>A0A1G9L0S6</accession>
<comment type="function">
    <text evidence="1">In the phosphorylated form it could act as an anti-anti-sigma factor that counteracts SpoIIAB and thus releases sigma f from inhibition.</text>
</comment>
<protein>
    <recommendedName>
        <fullName evidence="3 6">Anti-sigma F factor antagonist</fullName>
    </recommendedName>
    <alternativeName>
        <fullName evidence="6">Stage II sporulation protein</fullName>
    </alternativeName>
</protein>
<evidence type="ECO:0000313" key="8">
    <source>
        <dbReference type="EMBL" id="SDL55529.1"/>
    </source>
</evidence>
<dbReference type="PANTHER" id="PTHR33495">
    <property type="entry name" value="ANTI-SIGMA FACTOR ANTAGONIST TM_1081-RELATED-RELATED"/>
    <property type="match status" value="1"/>
</dbReference>
<evidence type="ECO:0000256" key="2">
    <source>
        <dbReference type="ARBA" id="ARBA00009013"/>
    </source>
</evidence>
<dbReference type="GO" id="GO:0045152">
    <property type="term" value="F:antisigma factor binding"/>
    <property type="evidence" value="ECO:0007669"/>
    <property type="project" value="InterPro"/>
</dbReference>
<keyword evidence="5" id="KW-0749">Sporulation</keyword>
<evidence type="ECO:0000256" key="5">
    <source>
        <dbReference type="ARBA" id="ARBA00022969"/>
    </source>
</evidence>
<dbReference type="EMBL" id="FNHB01000001">
    <property type="protein sequence ID" value="SDL55529.1"/>
    <property type="molecule type" value="Genomic_DNA"/>
</dbReference>
<dbReference type="RefSeq" id="WP_092067375.1">
    <property type="nucleotide sequence ID" value="NZ_FNHB01000001.1"/>
</dbReference>
<dbReference type="SUPFAM" id="SSF52091">
    <property type="entry name" value="SpoIIaa-like"/>
    <property type="match status" value="1"/>
</dbReference>
<evidence type="ECO:0000259" key="7">
    <source>
        <dbReference type="PROSITE" id="PS50801"/>
    </source>
</evidence>
<reference evidence="8 9" key="1">
    <citation type="submission" date="2016-10" db="EMBL/GenBank/DDBJ databases">
        <authorList>
            <person name="de Groot N.N."/>
        </authorList>
    </citation>
    <scope>NUCLEOTIDE SEQUENCE [LARGE SCALE GENOMIC DNA]</scope>
    <source>
        <strain evidence="8 9">DSM 1736</strain>
    </source>
</reference>
<dbReference type="Gene3D" id="3.30.750.24">
    <property type="entry name" value="STAS domain"/>
    <property type="match status" value="1"/>
</dbReference>
<dbReference type="Proteomes" id="UP000214880">
    <property type="component" value="Unassembled WGS sequence"/>
</dbReference>
<proteinExistence type="inferred from homology"/>